<protein>
    <submittedName>
        <fullName evidence="1">Uncharacterized protein</fullName>
    </submittedName>
</protein>
<dbReference type="STRING" id="683960.A0A1E3NYX0"/>
<dbReference type="Proteomes" id="UP000094112">
    <property type="component" value="Unassembled WGS sequence"/>
</dbReference>
<dbReference type="EMBL" id="KV454212">
    <property type="protein sequence ID" value="ODQ58369.1"/>
    <property type="molecule type" value="Genomic_DNA"/>
</dbReference>
<dbReference type="RefSeq" id="XP_019037576.1">
    <property type="nucleotide sequence ID" value="XM_019183751.1"/>
</dbReference>
<accession>A0A1E3NYX0</accession>
<proteinExistence type="predicted"/>
<keyword evidence="2" id="KW-1185">Reference proteome</keyword>
<organism evidence="1 2">
    <name type="scientific">Wickerhamomyces anomalus (strain ATCC 58044 / CBS 1984 / NCYC 433 / NRRL Y-366-8)</name>
    <name type="common">Yeast</name>
    <name type="synonym">Hansenula anomala</name>
    <dbReference type="NCBI Taxonomy" id="683960"/>
    <lineage>
        <taxon>Eukaryota</taxon>
        <taxon>Fungi</taxon>
        <taxon>Dikarya</taxon>
        <taxon>Ascomycota</taxon>
        <taxon>Saccharomycotina</taxon>
        <taxon>Saccharomycetes</taxon>
        <taxon>Phaffomycetales</taxon>
        <taxon>Wickerhamomycetaceae</taxon>
        <taxon>Wickerhamomyces</taxon>
    </lineage>
</organism>
<dbReference type="GeneID" id="30200997"/>
<name>A0A1E3NYX0_WICAA</name>
<dbReference type="PANTHER" id="PTHR37852:SF1">
    <property type="entry name" value="HIG1 DOMAIN-CONTAINING PROTEIN"/>
    <property type="match status" value="1"/>
</dbReference>
<evidence type="ECO:0000313" key="2">
    <source>
        <dbReference type="Proteomes" id="UP000094112"/>
    </source>
</evidence>
<gene>
    <name evidence="1" type="ORF">WICANDRAFT_64509</name>
</gene>
<dbReference type="OrthoDB" id="5584028at2759"/>
<evidence type="ECO:0000313" key="1">
    <source>
        <dbReference type="EMBL" id="ODQ58369.1"/>
    </source>
</evidence>
<reference evidence="1 2" key="1">
    <citation type="journal article" date="2016" name="Proc. Natl. Acad. Sci. U.S.A.">
        <title>Comparative genomics of biotechnologically important yeasts.</title>
        <authorList>
            <person name="Riley R."/>
            <person name="Haridas S."/>
            <person name="Wolfe K.H."/>
            <person name="Lopes M.R."/>
            <person name="Hittinger C.T."/>
            <person name="Goeker M."/>
            <person name="Salamov A.A."/>
            <person name="Wisecaver J.H."/>
            <person name="Long T.M."/>
            <person name="Calvey C.H."/>
            <person name="Aerts A.L."/>
            <person name="Barry K.W."/>
            <person name="Choi C."/>
            <person name="Clum A."/>
            <person name="Coughlan A.Y."/>
            <person name="Deshpande S."/>
            <person name="Douglass A.P."/>
            <person name="Hanson S.J."/>
            <person name="Klenk H.-P."/>
            <person name="LaButti K.M."/>
            <person name="Lapidus A."/>
            <person name="Lindquist E.A."/>
            <person name="Lipzen A.M."/>
            <person name="Meier-Kolthoff J.P."/>
            <person name="Ohm R.A."/>
            <person name="Otillar R.P."/>
            <person name="Pangilinan J.L."/>
            <person name="Peng Y."/>
            <person name="Rokas A."/>
            <person name="Rosa C.A."/>
            <person name="Scheuner C."/>
            <person name="Sibirny A.A."/>
            <person name="Slot J.C."/>
            <person name="Stielow J.B."/>
            <person name="Sun H."/>
            <person name="Kurtzman C.P."/>
            <person name="Blackwell M."/>
            <person name="Grigoriev I.V."/>
            <person name="Jeffries T.W."/>
        </authorList>
    </citation>
    <scope>NUCLEOTIDE SEQUENCE [LARGE SCALE GENOMIC DNA]</scope>
    <source>
        <strain evidence="2">ATCC 58044 / CBS 1984 / NCYC 433 / NRRL Y-366-8</strain>
    </source>
</reference>
<dbReference type="PANTHER" id="PTHR37852">
    <property type="entry name" value="YALI0B21208P"/>
    <property type="match status" value="1"/>
</dbReference>
<dbReference type="AlphaFoldDB" id="A0A1E3NYX0"/>
<sequence length="186" mass="21420">MADPKQELWDEIHKLNQEQRFHLHPTIRLSGIAFFSGFYGLLSGGRKTYNETSLRFLAENSHRLPKTKGHWYFYHKRKNYVCMKESLGAGMKTGIKYSFVATSYFGLEAFFDYVRGKIDFINTTAATVIAGGSYAKYHQLSKYATLKMMKNGLFIGLINGVMQDALYYVRNGELWYLKNPMTTAFA</sequence>